<dbReference type="AlphaFoldDB" id="A0AAE3HC07"/>
<dbReference type="RefSeq" id="WP_256623465.1">
    <property type="nucleotide sequence ID" value="NZ_JTEO01000006.1"/>
</dbReference>
<reference evidence="2 3" key="1">
    <citation type="journal article" date="2011" name="Appl. Environ. Microbiol.">
        <title>Methanogenic archaea isolated from Taiwan's Chelungpu fault.</title>
        <authorList>
            <person name="Wu S.Y."/>
            <person name="Lai M.C."/>
        </authorList>
    </citation>
    <scope>NUCLEOTIDE SEQUENCE [LARGE SCALE GENOMIC DNA]</scope>
    <source>
        <strain evidence="2 3">St545Mb</strain>
    </source>
</reference>
<protein>
    <submittedName>
        <fullName evidence="2">Uncharacterized protein</fullName>
    </submittedName>
</protein>
<accession>A0AAE3HC07</accession>
<feature type="compositionally biased region" description="Basic and acidic residues" evidence="1">
    <location>
        <begin position="24"/>
        <end position="46"/>
    </location>
</feature>
<sequence>MQDEAKSESYQSKVNKGGVPSEDVVGRAKNELARKDRAEKINHARQEMAQGMQKSMSGLKTH</sequence>
<keyword evidence="3" id="KW-1185">Reference proteome</keyword>
<name>A0AAE3HC07_9EURY</name>
<feature type="compositionally biased region" description="Polar residues" evidence="1">
    <location>
        <begin position="52"/>
        <end position="62"/>
    </location>
</feature>
<comment type="caution">
    <text evidence="2">The sequence shown here is derived from an EMBL/GenBank/DDBJ whole genome shotgun (WGS) entry which is preliminary data.</text>
</comment>
<dbReference type="Proteomes" id="UP001206983">
    <property type="component" value="Unassembled WGS sequence"/>
</dbReference>
<feature type="region of interest" description="Disordered" evidence="1">
    <location>
        <begin position="1"/>
        <end position="62"/>
    </location>
</feature>
<evidence type="ECO:0000313" key="2">
    <source>
        <dbReference type="EMBL" id="MCQ6963571.1"/>
    </source>
</evidence>
<evidence type="ECO:0000256" key="1">
    <source>
        <dbReference type="SAM" id="MobiDB-lite"/>
    </source>
</evidence>
<dbReference type="EMBL" id="JTEO01000006">
    <property type="protein sequence ID" value="MCQ6963571.1"/>
    <property type="molecule type" value="Genomic_DNA"/>
</dbReference>
<gene>
    <name evidence="2" type="ORF">PV02_10825</name>
</gene>
<evidence type="ECO:0000313" key="3">
    <source>
        <dbReference type="Proteomes" id="UP001206983"/>
    </source>
</evidence>
<proteinExistence type="predicted"/>
<organism evidence="2 3">
    <name type="scientific">Methanolobus chelungpuianus</name>
    <dbReference type="NCBI Taxonomy" id="502115"/>
    <lineage>
        <taxon>Archaea</taxon>
        <taxon>Methanobacteriati</taxon>
        <taxon>Methanobacteriota</taxon>
        <taxon>Stenosarchaea group</taxon>
        <taxon>Methanomicrobia</taxon>
        <taxon>Methanosarcinales</taxon>
        <taxon>Methanosarcinaceae</taxon>
        <taxon>Methanolobus</taxon>
    </lineage>
</organism>